<keyword evidence="4" id="KW-0812">Transmembrane</keyword>
<dbReference type="Pfam" id="PF00057">
    <property type="entry name" value="Ldl_recept_a"/>
    <property type="match status" value="1"/>
</dbReference>
<dbReference type="PANTHER" id="PTHR23282:SF101">
    <property type="entry name" value="MAM DOMAIN-CONTAINING PROTEIN"/>
    <property type="match status" value="1"/>
</dbReference>
<dbReference type="EMBL" id="CAJNOH010008617">
    <property type="protein sequence ID" value="CAF1483110.1"/>
    <property type="molecule type" value="Genomic_DNA"/>
</dbReference>
<dbReference type="GO" id="GO:0016020">
    <property type="term" value="C:membrane"/>
    <property type="evidence" value="ECO:0007669"/>
    <property type="project" value="InterPro"/>
</dbReference>
<dbReference type="PROSITE" id="PS50060">
    <property type="entry name" value="MAM_2"/>
    <property type="match status" value="1"/>
</dbReference>
<evidence type="ECO:0000256" key="1">
    <source>
        <dbReference type="ARBA" id="ARBA00023157"/>
    </source>
</evidence>
<dbReference type="AlphaFoldDB" id="A0A815RX54"/>
<evidence type="ECO:0000256" key="2">
    <source>
        <dbReference type="PROSITE-ProRule" id="PRU00124"/>
    </source>
</evidence>
<dbReference type="Pfam" id="PF00629">
    <property type="entry name" value="MAM"/>
    <property type="match status" value="1"/>
</dbReference>
<dbReference type="SUPFAM" id="SSF49899">
    <property type="entry name" value="Concanavalin A-like lectins/glucanases"/>
    <property type="match status" value="1"/>
</dbReference>
<protein>
    <recommendedName>
        <fullName evidence="5">MAM domain-containing protein</fullName>
    </recommendedName>
</protein>
<evidence type="ECO:0000313" key="6">
    <source>
        <dbReference type="EMBL" id="CAF1483110.1"/>
    </source>
</evidence>
<evidence type="ECO:0000313" key="7">
    <source>
        <dbReference type="EMBL" id="CAF1648887.1"/>
    </source>
</evidence>
<dbReference type="InterPro" id="IPR023415">
    <property type="entry name" value="LDLR_class-A_CS"/>
</dbReference>
<dbReference type="PANTHER" id="PTHR23282">
    <property type="entry name" value="APICAL ENDOSOMAL GLYCOPROTEIN PRECURSOR"/>
    <property type="match status" value="1"/>
</dbReference>
<feature type="domain" description="MAM" evidence="5">
    <location>
        <begin position="90"/>
        <end position="259"/>
    </location>
</feature>
<evidence type="ECO:0000313" key="9">
    <source>
        <dbReference type="Proteomes" id="UP000663870"/>
    </source>
</evidence>
<dbReference type="CDD" id="cd00112">
    <property type="entry name" value="LDLa"/>
    <property type="match status" value="1"/>
</dbReference>
<dbReference type="PROSITE" id="PS01209">
    <property type="entry name" value="LDLRA_1"/>
    <property type="match status" value="1"/>
</dbReference>
<dbReference type="PROSITE" id="PS50068">
    <property type="entry name" value="LDLRA_2"/>
    <property type="match status" value="1"/>
</dbReference>
<dbReference type="EMBL" id="CAJNOL010010316">
    <property type="protein sequence ID" value="CAF1648887.1"/>
    <property type="molecule type" value="Genomic_DNA"/>
</dbReference>
<dbReference type="InterPro" id="IPR000998">
    <property type="entry name" value="MAM_dom"/>
</dbReference>
<keyword evidence="1 2" id="KW-1015">Disulfide bond</keyword>
<gene>
    <name evidence="7" type="ORF">JXQ802_LOCUS54285</name>
    <name evidence="6" type="ORF">PYM288_LOCUS37846</name>
</gene>
<comment type="caution">
    <text evidence="2">Lacks conserved residue(s) required for the propagation of feature annotation.</text>
</comment>
<dbReference type="InterPro" id="IPR036055">
    <property type="entry name" value="LDL_receptor-like_sf"/>
</dbReference>
<evidence type="ECO:0000256" key="3">
    <source>
        <dbReference type="SAM" id="MobiDB-lite"/>
    </source>
</evidence>
<keyword evidence="4" id="KW-1133">Transmembrane helix</keyword>
<feature type="region of interest" description="Disordered" evidence="3">
    <location>
        <begin position="264"/>
        <end position="309"/>
    </location>
</feature>
<dbReference type="SMART" id="SM00137">
    <property type="entry name" value="MAM"/>
    <property type="match status" value="1"/>
</dbReference>
<sequence length="398" mass="43574">AYLPTCASEFNVIVEGIRGTSFTGDIALDDFRFEQCYEEPPLPTCAQAVGDPNQFMCQSKHCIPQANKCDYELDCCDGSDEENIACYDYQRCDFETDSCSWEPSSGSEIEWERYRVTAMPYSRRPPYDHTTRSQLGHYLQLRLNSTTQRDTLATVSNYLGVAAQQGCIMRFWIYFKSSNNGQLVVGYRYAIGDDIRPLSFSSYQSCQTNATQCSWQRIDVLLSSILTQPTEIMIGVRTGADRDGIMAIDDVTYTPQCVKYNGTIPTRPTTTTSTPTPYTGPPTTTSTSTPYTGPPTTTTTTPMGMTTTQGIATTTSTGRMTTTKDAGEKPPTKSNLGPILGGIFGGIALIALIIIGYIYCLPKIRAARDTNASDRLLASLPIGPITNPAYSETATSDA</sequence>
<proteinExistence type="predicted"/>
<dbReference type="InterPro" id="IPR013320">
    <property type="entry name" value="ConA-like_dom_sf"/>
</dbReference>
<feature type="non-terminal residue" evidence="6">
    <location>
        <position position="398"/>
    </location>
</feature>
<dbReference type="Proteomes" id="UP000663870">
    <property type="component" value="Unassembled WGS sequence"/>
</dbReference>
<accession>A0A815RX54</accession>
<dbReference type="Proteomes" id="UP000663854">
    <property type="component" value="Unassembled WGS sequence"/>
</dbReference>
<evidence type="ECO:0000313" key="8">
    <source>
        <dbReference type="Proteomes" id="UP000663854"/>
    </source>
</evidence>
<dbReference type="InterPro" id="IPR002172">
    <property type="entry name" value="LDrepeatLR_classA_rpt"/>
</dbReference>
<keyword evidence="4" id="KW-0472">Membrane</keyword>
<reference evidence="6" key="1">
    <citation type="submission" date="2021-02" db="EMBL/GenBank/DDBJ databases">
        <authorList>
            <person name="Nowell W R."/>
        </authorList>
    </citation>
    <scope>NUCLEOTIDE SEQUENCE</scope>
</reference>
<feature type="transmembrane region" description="Helical" evidence="4">
    <location>
        <begin position="339"/>
        <end position="360"/>
    </location>
</feature>
<organism evidence="6 8">
    <name type="scientific">Rotaria sordida</name>
    <dbReference type="NCBI Taxonomy" id="392033"/>
    <lineage>
        <taxon>Eukaryota</taxon>
        <taxon>Metazoa</taxon>
        <taxon>Spiralia</taxon>
        <taxon>Gnathifera</taxon>
        <taxon>Rotifera</taxon>
        <taxon>Eurotatoria</taxon>
        <taxon>Bdelloidea</taxon>
        <taxon>Philodinida</taxon>
        <taxon>Philodinidae</taxon>
        <taxon>Rotaria</taxon>
    </lineage>
</organism>
<feature type="compositionally biased region" description="Low complexity" evidence="3">
    <location>
        <begin position="265"/>
        <end position="309"/>
    </location>
</feature>
<dbReference type="SMART" id="SM00192">
    <property type="entry name" value="LDLa"/>
    <property type="match status" value="1"/>
</dbReference>
<name>A0A815RX54_9BILA</name>
<dbReference type="SUPFAM" id="SSF57424">
    <property type="entry name" value="LDL receptor-like module"/>
    <property type="match status" value="1"/>
</dbReference>
<dbReference type="InterPro" id="IPR051560">
    <property type="entry name" value="MAM_domain-containing"/>
</dbReference>
<keyword evidence="9" id="KW-1185">Reference proteome</keyword>
<evidence type="ECO:0000259" key="5">
    <source>
        <dbReference type="PROSITE" id="PS50060"/>
    </source>
</evidence>
<dbReference type="Gene3D" id="4.10.400.10">
    <property type="entry name" value="Low-density Lipoprotein Receptor"/>
    <property type="match status" value="1"/>
</dbReference>
<comment type="caution">
    <text evidence="6">The sequence shown here is derived from an EMBL/GenBank/DDBJ whole genome shotgun (WGS) entry which is preliminary data.</text>
</comment>
<feature type="disulfide bond" evidence="2">
    <location>
        <begin position="57"/>
        <end position="75"/>
    </location>
</feature>
<dbReference type="Gene3D" id="2.60.120.200">
    <property type="match status" value="2"/>
</dbReference>
<evidence type="ECO:0000256" key="4">
    <source>
        <dbReference type="SAM" id="Phobius"/>
    </source>
</evidence>